<keyword evidence="5 13" id="KW-0853">WD repeat</keyword>
<sequence>MANSVSDLSIVRQINTQHADLVHDVSYSYNGRRMATCSSDQTVKIWDLGEDNEWHMTASWQAHPSNIWRVVWAHPEFGHVIATCSFDKSIAIWEEIGLARRDSGEQINTWQKKLSLAECKASVTDVKFAPHYLGLILGFCSADCWVYICELPDISEMNLYRSYRYDTKVSCSCLSWNPSRITPPLVAVGSDTVSGGISKVFIYKFIQEEPKGLKELVSPISVPGPVRDVAFAPHMGRSFFQLAIAARNVHIFRLYPTDDNFNKNQSDSFNVEEVATLEKHKSQIWRVEWNITGTVLASSGDDGQVRLWKANYSGKWDSCATIRDSEVVNKIILKLYEYQVKIQKLGKLES</sequence>
<dbReference type="Pfam" id="PF00400">
    <property type="entry name" value="WD40"/>
    <property type="match status" value="3"/>
</dbReference>
<dbReference type="GO" id="GO:0035859">
    <property type="term" value="C:Seh1-associated complex"/>
    <property type="evidence" value="ECO:0000318"/>
    <property type="project" value="GO_Central"/>
</dbReference>
<feature type="repeat" description="WD" evidence="13">
    <location>
        <begin position="277"/>
        <end position="309"/>
    </location>
</feature>
<dbReference type="PROSITE" id="PS50082">
    <property type="entry name" value="WD_REPEATS_2"/>
    <property type="match status" value="2"/>
</dbReference>
<keyword evidence="15" id="KW-1185">Reference proteome</keyword>
<dbReference type="SUPFAM" id="SSF50978">
    <property type="entry name" value="WD40 repeat-like"/>
    <property type="match status" value="1"/>
</dbReference>
<dbReference type="GO" id="GO:0031080">
    <property type="term" value="C:nuclear pore outer ring"/>
    <property type="evidence" value="ECO:0000318"/>
    <property type="project" value="GO_Central"/>
</dbReference>
<keyword evidence="12" id="KW-0131">Cell cycle</keyword>
<evidence type="ECO:0000256" key="12">
    <source>
        <dbReference type="ARBA" id="ARBA00023306"/>
    </source>
</evidence>
<dbReference type="GeneID" id="6753222"/>
<dbReference type="GO" id="GO:0015031">
    <property type="term" value="P:protein transport"/>
    <property type="evidence" value="ECO:0007669"/>
    <property type="project" value="UniProtKB-KW"/>
</dbReference>
<name>B3RVD5_TRIAD</name>
<evidence type="ECO:0000313" key="14">
    <source>
        <dbReference type="EMBL" id="EDV25482.1"/>
    </source>
</evidence>
<dbReference type="Gene3D" id="2.130.10.10">
    <property type="entry name" value="YVTN repeat-like/Quinoprotein amine dehydrogenase"/>
    <property type="match status" value="1"/>
</dbReference>
<dbReference type="GO" id="GO:1904263">
    <property type="term" value="P:positive regulation of TORC1 signaling"/>
    <property type="evidence" value="ECO:0000318"/>
    <property type="project" value="GO_Central"/>
</dbReference>
<comment type="subcellular location">
    <subcellularLocation>
        <location evidence="2">Lysosome</location>
    </subcellularLocation>
    <subcellularLocation>
        <location evidence="1">Nucleus envelope</location>
    </subcellularLocation>
</comment>
<evidence type="ECO:0000256" key="4">
    <source>
        <dbReference type="ARBA" id="ARBA00022448"/>
    </source>
</evidence>
<dbReference type="PhylomeDB" id="B3RVD5"/>
<dbReference type="OrthoDB" id="364224at2759"/>
<dbReference type="PANTHER" id="PTHR11024">
    <property type="entry name" value="NUCLEAR PORE COMPLEX PROTEIN SEC13 / SEH1 FAMILY MEMBER"/>
    <property type="match status" value="1"/>
</dbReference>
<dbReference type="InterPro" id="IPR015943">
    <property type="entry name" value="WD40/YVTN_repeat-like_dom_sf"/>
</dbReference>
<dbReference type="PANTHER" id="PTHR11024:SF3">
    <property type="entry name" value="NUCLEOPORIN SEH1"/>
    <property type="match status" value="1"/>
</dbReference>
<evidence type="ECO:0000256" key="1">
    <source>
        <dbReference type="ARBA" id="ARBA00004259"/>
    </source>
</evidence>
<dbReference type="GO" id="GO:0005764">
    <property type="term" value="C:lysosome"/>
    <property type="evidence" value="ECO:0007669"/>
    <property type="project" value="UniProtKB-SubCell"/>
</dbReference>
<dbReference type="InterPro" id="IPR001680">
    <property type="entry name" value="WD40_rpt"/>
</dbReference>
<dbReference type="RefSeq" id="XP_002111515.1">
    <property type="nucleotide sequence ID" value="XM_002111479.1"/>
</dbReference>
<dbReference type="GO" id="GO:0034198">
    <property type="term" value="P:cellular response to amino acid starvation"/>
    <property type="evidence" value="ECO:0000318"/>
    <property type="project" value="GO_Central"/>
</dbReference>
<dbReference type="HOGENOM" id="CLU_032441_1_1_1"/>
<evidence type="ECO:0008006" key="16">
    <source>
        <dbReference type="Google" id="ProtNLM"/>
    </source>
</evidence>
<evidence type="ECO:0000256" key="9">
    <source>
        <dbReference type="ARBA" id="ARBA00022927"/>
    </source>
</evidence>
<keyword evidence="6" id="KW-0132">Cell division</keyword>
<gene>
    <name evidence="14" type="ORF">TRIADDRAFT_55614</name>
</gene>
<accession>B3RVD5</accession>
<dbReference type="InterPro" id="IPR020472">
    <property type="entry name" value="WD40_PAC1"/>
</dbReference>
<dbReference type="InterPro" id="IPR037363">
    <property type="entry name" value="Sec13/Seh1_fam"/>
</dbReference>
<protein>
    <recommendedName>
        <fullName evidence="16">Nucleoporin SEH1</fullName>
    </recommendedName>
</protein>
<dbReference type="eggNOG" id="KOG2445">
    <property type="taxonomic scope" value="Eukaryota"/>
</dbReference>
<reference evidence="14 15" key="1">
    <citation type="journal article" date="2008" name="Nature">
        <title>The Trichoplax genome and the nature of placozoans.</title>
        <authorList>
            <person name="Srivastava M."/>
            <person name="Begovic E."/>
            <person name="Chapman J."/>
            <person name="Putnam N.H."/>
            <person name="Hellsten U."/>
            <person name="Kawashima T."/>
            <person name="Kuo A."/>
            <person name="Mitros T."/>
            <person name="Salamov A."/>
            <person name="Carpenter M.L."/>
            <person name="Signorovitch A.Y."/>
            <person name="Moreno M.A."/>
            <person name="Kamm K."/>
            <person name="Grimwood J."/>
            <person name="Schmutz J."/>
            <person name="Shapiro H."/>
            <person name="Grigoriev I.V."/>
            <person name="Buss L.W."/>
            <person name="Schierwater B."/>
            <person name="Dellaporta S.L."/>
            <person name="Rokhsar D.S."/>
        </authorList>
    </citation>
    <scope>NUCLEOTIDE SEQUENCE [LARGE SCALE GENOMIC DNA]</scope>
    <source>
        <strain evidence="14 15">Grell-BS-1999</strain>
    </source>
</reference>
<keyword evidence="4" id="KW-0813">Transport</keyword>
<feature type="repeat" description="WD" evidence="13">
    <location>
        <begin position="15"/>
        <end position="48"/>
    </location>
</feature>
<evidence type="ECO:0000313" key="15">
    <source>
        <dbReference type="Proteomes" id="UP000009022"/>
    </source>
</evidence>
<dbReference type="GO" id="GO:0051301">
    <property type="term" value="P:cell division"/>
    <property type="evidence" value="ECO:0007669"/>
    <property type="project" value="UniProtKB-KW"/>
</dbReference>
<dbReference type="InParanoid" id="B3RVD5"/>
<dbReference type="STRING" id="10228.B3RVD5"/>
<proteinExistence type="inferred from homology"/>
<evidence type="ECO:0000256" key="2">
    <source>
        <dbReference type="ARBA" id="ARBA00004371"/>
    </source>
</evidence>
<evidence type="ECO:0000256" key="7">
    <source>
        <dbReference type="ARBA" id="ARBA00022737"/>
    </source>
</evidence>
<dbReference type="KEGG" id="tad:TRIADDRAFT_55614"/>
<keyword evidence="9" id="KW-0653">Protein transport</keyword>
<dbReference type="Proteomes" id="UP000009022">
    <property type="component" value="Unassembled WGS sequence"/>
</dbReference>
<keyword evidence="11" id="KW-0539">Nucleus</keyword>
<dbReference type="GO" id="GO:0005198">
    <property type="term" value="F:structural molecule activity"/>
    <property type="evidence" value="ECO:0007669"/>
    <property type="project" value="InterPro"/>
</dbReference>
<keyword evidence="7" id="KW-0677">Repeat</keyword>
<organism evidence="14 15">
    <name type="scientific">Trichoplax adhaerens</name>
    <name type="common">Trichoplax reptans</name>
    <dbReference type="NCBI Taxonomy" id="10228"/>
    <lineage>
        <taxon>Eukaryota</taxon>
        <taxon>Metazoa</taxon>
        <taxon>Placozoa</taxon>
        <taxon>Uniplacotomia</taxon>
        <taxon>Trichoplacea</taxon>
        <taxon>Trichoplacidae</taxon>
        <taxon>Trichoplax</taxon>
    </lineage>
</organism>
<dbReference type="CTD" id="6753222"/>
<comment type="similarity">
    <text evidence="3">Belongs to the WD repeat SEC13 family.</text>
</comment>
<dbReference type="OMA" id="NAPTRRW"/>
<evidence type="ECO:0000256" key="5">
    <source>
        <dbReference type="ARBA" id="ARBA00022574"/>
    </source>
</evidence>
<dbReference type="InterPro" id="IPR036322">
    <property type="entry name" value="WD40_repeat_dom_sf"/>
</dbReference>
<keyword evidence="10" id="KW-0458">Lysosome</keyword>
<dbReference type="InterPro" id="IPR019775">
    <property type="entry name" value="WD40_repeat_CS"/>
</dbReference>
<dbReference type="SMART" id="SM00320">
    <property type="entry name" value="WD40"/>
    <property type="match status" value="5"/>
</dbReference>
<dbReference type="PROSITE" id="PS50294">
    <property type="entry name" value="WD_REPEATS_REGION"/>
    <property type="match status" value="2"/>
</dbReference>
<evidence type="ECO:0000256" key="13">
    <source>
        <dbReference type="PROSITE-ProRule" id="PRU00221"/>
    </source>
</evidence>
<evidence type="ECO:0000256" key="11">
    <source>
        <dbReference type="ARBA" id="ARBA00023242"/>
    </source>
</evidence>
<evidence type="ECO:0000256" key="3">
    <source>
        <dbReference type="ARBA" id="ARBA00010102"/>
    </source>
</evidence>
<dbReference type="EMBL" id="DS985244">
    <property type="protein sequence ID" value="EDV25482.1"/>
    <property type="molecule type" value="Genomic_DNA"/>
</dbReference>
<keyword evidence="8" id="KW-0498">Mitosis</keyword>
<dbReference type="PRINTS" id="PR00320">
    <property type="entry name" value="GPROTEINBRPT"/>
</dbReference>
<dbReference type="FunFam" id="2.130.10.10:FF:000063">
    <property type="entry name" value="SEH1 like nucleoporin"/>
    <property type="match status" value="1"/>
</dbReference>
<dbReference type="AlphaFoldDB" id="B3RVD5"/>
<evidence type="ECO:0000256" key="10">
    <source>
        <dbReference type="ARBA" id="ARBA00023228"/>
    </source>
</evidence>
<evidence type="ECO:0000256" key="6">
    <source>
        <dbReference type="ARBA" id="ARBA00022618"/>
    </source>
</evidence>
<evidence type="ECO:0000256" key="8">
    <source>
        <dbReference type="ARBA" id="ARBA00022776"/>
    </source>
</evidence>
<dbReference type="PROSITE" id="PS00678">
    <property type="entry name" value="WD_REPEATS_1"/>
    <property type="match status" value="1"/>
</dbReference>